<evidence type="ECO:0000313" key="2">
    <source>
        <dbReference type="Proteomes" id="UP000293345"/>
    </source>
</evidence>
<dbReference type="Pfam" id="PF11753">
    <property type="entry name" value="DUF3310"/>
    <property type="match status" value="1"/>
</dbReference>
<gene>
    <name evidence="1" type="ORF">ET524_10720</name>
</gene>
<dbReference type="RefSeq" id="WP_129425741.1">
    <property type="nucleotide sequence ID" value="NZ_SDPW01000001.1"/>
</dbReference>
<proteinExistence type="predicted"/>
<comment type="caution">
    <text evidence="1">The sequence shown here is derived from an EMBL/GenBank/DDBJ whole genome shotgun (WGS) entry which is preliminary data.</text>
</comment>
<keyword evidence="2" id="KW-1185">Reference proteome</keyword>
<protein>
    <submittedName>
        <fullName evidence="1">DUF3310 domain-containing protein</fullName>
    </submittedName>
</protein>
<sequence length="126" mass="14008">MTSYVKRVGDLTDPENFEKAVAEANKNGELDNFDVSELTSCDINGSTINHRGCDPVTKPSHYAGYTGIECKTAMESMLGTDAYTAYMQGCAFKYLWRWKEKNGVEDLQKARECIGNMLDALGCDRS</sequence>
<evidence type="ECO:0000313" key="1">
    <source>
        <dbReference type="EMBL" id="RXZ54902.1"/>
    </source>
</evidence>
<organism evidence="1 2">
    <name type="scientific">Senegalimassilia faecalis</name>
    <dbReference type="NCBI Taxonomy" id="2509433"/>
    <lineage>
        <taxon>Bacteria</taxon>
        <taxon>Bacillati</taxon>
        <taxon>Actinomycetota</taxon>
        <taxon>Coriobacteriia</taxon>
        <taxon>Coriobacteriales</taxon>
        <taxon>Coriobacteriaceae</taxon>
        <taxon>Senegalimassilia</taxon>
    </lineage>
</organism>
<name>A0A4Q2K614_9ACTN</name>
<dbReference type="Proteomes" id="UP000293345">
    <property type="component" value="Unassembled WGS sequence"/>
</dbReference>
<dbReference type="InterPro" id="IPR021739">
    <property type="entry name" value="SaV-like"/>
</dbReference>
<dbReference type="AlphaFoldDB" id="A0A4Q2K614"/>
<dbReference type="OrthoDB" id="1684418at2"/>
<dbReference type="EMBL" id="SDPW01000001">
    <property type="protein sequence ID" value="RXZ54902.1"/>
    <property type="molecule type" value="Genomic_DNA"/>
</dbReference>
<accession>A0A4Q2K614</accession>
<reference evidence="1 2" key="1">
    <citation type="submission" date="2019-01" db="EMBL/GenBank/DDBJ databases">
        <title>Senegalimassilia sp. nov. KGMB04484 isolated human feces.</title>
        <authorList>
            <person name="Han K.-I."/>
            <person name="Kim J.-S."/>
            <person name="Lee K.C."/>
            <person name="Suh M.K."/>
            <person name="Eom M.K."/>
            <person name="Lee J.H."/>
            <person name="Park S.-H."/>
            <person name="Kang S.W."/>
            <person name="Park J.-E."/>
            <person name="Oh B.S."/>
            <person name="Yu S.Y."/>
            <person name="Choi S.-H."/>
            <person name="Lee D.H."/>
            <person name="Yoon H."/>
            <person name="Kim B.-Y."/>
            <person name="Lee J.H."/>
            <person name="Lee J.-S."/>
        </authorList>
    </citation>
    <scope>NUCLEOTIDE SEQUENCE [LARGE SCALE GENOMIC DNA]</scope>
    <source>
        <strain evidence="1 2">KGMB04484</strain>
    </source>
</reference>